<accession>A0ABS8VQZ7</accession>
<dbReference type="EMBL" id="JACEIK010005511">
    <property type="protein sequence ID" value="MCE0481687.1"/>
    <property type="molecule type" value="Genomic_DNA"/>
</dbReference>
<proteinExistence type="predicted"/>
<sequence>WQLKKKENNIAPMHAFVVNDIFEWEIEEEVVGDLWPMFFGKVKNSRRFIMCVRR</sequence>
<feature type="non-terminal residue" evidence="1">
    <location>
        <position position="1"/>
    </location>
</feature>
<gene>
    <name evidence="1" type="ORF">HAX54_039627</name>
</gene>
<reference evidence="1 2" key="1">
    <citation type="journal article" date="2021" name="BMC Genomics">
        <title>Datura genome reveals duplications of psychoactive alkaloid biosynthetic genes and high mutation rate following tissue culture.</title>
        <authorList>
            <person name="Rajewski A."/>
            <person name="Carter-House D."/>
            <person name="Stajich J."/>
            <person name="Litt A."/>
        </authorList>
    </citation>
    <scope>NUCLEOTIDE SEQUENCE [LARGE SCALE GENOMIC DNA]</scope>
    <source>
        <strain evidence="1">AR-01</strain>
    </source>
</reference>
<organism evidence="1 2">
    <name type="scientific">Datura stramonium</name>
    <name type="common">Jimsonweed</name>
    <name type="synonym">Common thornapple</name>
    <dbReference type="NCBI Taxonomy" id="4076"/>
    <lineage>
        <taxon>Eukaryota</taxon>
        <taxon>Viridiplantae</taxon>
        <taxon>Streptophyta</taxon>
        <taxon>Embryophyta</taxon>
        <taxon>Tracheophyta</taxon>
        <taxon>Spermatophyta</taxon>
        <taxon>Magnoliopsida</taxon>
        <taxon>eudicotyledons</taxon>
        <taxon>Gunneridae</taxon>
        <taxon>Pentapetalae</taxon>
        <taxon>asterids</taxon>
        <taxon>lamiids</taxon>
        <taxon>Solanales</taxon>
        <taxon>Solanaceae</taxon>
        <taxon>Solanoideae</taxon>
        <taxon>Datureae</taxon>
        <taxon>Datura</taxon>
    </lineage>
</organism>
<dbReference type="Proteomes" id="UP000823775">
    <property type="component" value="Unassembled WGS sequence"/>
</dbReference>
<keyword evidence="2" id="KW-1185">Reference proteome</keyword>
<evidence type="ECO:0000313" key="1">
    <source>
        <dbReference type="EMBL" id="MCE0481687.1"/>
    </source>
</evidence>
<evidence type="ECO:0000313" key="2">
    <source>
        <dbReference type="Proteomes" id="UP000823775"/>
    </source>
</evidence>
<comment type="caution">
    <text evidence="1">The sequence shown here is derived from an EMBL/GenBank/DDBJ whole genome shotgun (WGS) entry which is preliminary data.</text>
</comment>
<protein>
    <submittedName>
        <fullName evidence="1">Uncharacterized protein</fullName>
    </submittedName>
</protein>
<name>A0ABS8VQZ7_DATST</name>